<feature type="region of interest" description="Disordered" evidence="2">
    <location>
        <begin position="266"/>
        <end position="292"/>
    </location>
</feature>
<feature type="coiled-coil region" evidence="1">
    <location>
        <begin position="227"/>
        <end position="254"/>
    </location>
</feature>
<keyword evidence="4" id="KW-1185">Reference proteome</keyword>
<sequence>MAGMIGQDDEHMGEKHARKSPVLRLKLSVTENEEHPPQEVVRRVTKAHEVVEVDGFLFKRKRRVPLGESANVLASAKKAKTQQKVVDGQIVEEEDSVQAGPKRAADNMHSLLGAGEGLETSDRGIQGSPQAMPNEAAEAAVQPSEIDVVEAAHAALASLPAECATESDRLLALCEKLVEDEVRSAEGQPGAELLQKALGTFLDDIRASLGNGTLQCSEQAVTASAGLERQQKLRAELETQKAVLTARLERFLEEEAEWNELLQGGSAEEGNAGADRAPAAAPPEAGAPAAEAGGAAEAALILGGDLPLVQEGASSDATAAPDQPESAEPVVGVLQQAHADTHRTLTMQVEGLCAMVEGVRELVETAEHITSTEFDKLYKEKFSALPGLNSPARLIREIVRPPRSRLHGASSAAPGAVETSPATPV</sequence>
<evidence type="ECO:0000256" key="1">
    <source>
        <dbReference type="SAM" id="Coils"/>
    </source>
</evidence>
<keyword evidence="1" id="KW-0175">Coiled coil</keyword>
<feature type="region of interest" description="Disordered" evidence="2">
    <location>
        <begin position="404"/>
        <end position="425"/>
    </location>
</feature>
<dbReference type="EMBL" id="JALJOT010000009">
    <property type="protein sequence ID" value="KAK9907265.1"/>
    <property type="molecule type" value="Genomic_DNA"/>
</dbReference>
<feature type="compositionally biased region" description="Low complexity" evidence="2">
    <location>
        <begin position="269"/>
        <end position="292"/>
    </location>
</feature>
<gene>
    <name evidence="3" type="ORF">WJX75_000230</name>
</gene>
<protein>
    <submittedName>
        <fullName evidence="3">Uncharacterized protein</fullName>
    </submittedName>
</protein>
<accession>A0ABR2YK66</accession>
<feature type="region of interest" description="Disordered" evidence="2">
    <location>
        <begin position="115"/>
        <end position="135"/>
    </location>
</feature>
<evidence type="ECO:0000256" key="2">
    <source>
        <dbReference type="SAM" id="MobiDB-lite"/>
    </source>
</evidence>
<dbReference type="Proteomes" id="UP001491310">
    <property type="component" value="Unassembled WGS sequence"/>
</dbReference>
<evidence type="ECO:0000313" key="4">
    <source>
        <dbReference type="Proteomes" id="UP001491310"/>
    </source>
</evidence>
<proteinExistence type="predicted"/>
<feature type="region of interest" description="Disordered" evidence="2">
    <location>
        <begin position="1"/>
        <end position="22"/>
    </location>
</feature>
<evidence type="ECO:0000313" key="3">
    <source>
        <dbReference type="EMBL" id="KAK9907265.1"/>
    </source>
</evidence>
<organism evidence="3 4">
    <name type="scientific">Coccomyxa subellipsoidea</name>
    <dbReference type="NCBI Taxonomy" id="248742"/>
    <lineage>
        <taxon>Eukaryota</taxon>
        <taxon>Viridiplantae</taxon>
        <taxon>Chlorophyta</taxon>
        <taxon>core chlorophytes</taxon>
        <taxon>Trebouxiophyceae</taxon>
        <taxon>Trebouxiophyceae incertae sedis</taxon>
        <taxon>Coccomyxaceae</taxon>
        <taxon>Coccomyxa</taxon>
    </lineage>
</organism>
<name>A0ABR2YK66_9CHLO</name>
<reference evidence="3 4" key="1">
    <citation type="journal article" date="2024" name="Nat. Commun.">
        <title>Phylogenomics reveals the evolutionary origins of lichenization in chlorophyte algae.</title>
        <authorList>
            <person name="Puginier C."/>
            <person name="Libourel C."/>
            <person name="Otte J."/>
            <person name="Skaloud P."/>
            <person name="Haon M."/>
            <person name="Grisel S."/>
            <person name="Petersen M."/>
            <person name="Berrin J.G."/>
            <person name="Delaux P.M."/>
            <person name="Dal Grande F."/>
            <person name="Keller J."/>
        </authorList>
    </citation>
    <scope>NUCLEOTIDE SEQUENCE [LARGE SCALE GENOMIC DNA]</scope>
    <source>
        <strain evidence="3 4">SAG 216-7</strain>
    </source>
</reference>
<comment type="caution">
    <text evidence="3">The sequence shown here is derived from an EMBL/GenBank/DDBJ whole genome shotgun (WGS) entry which is preliminary data.</text>
</comment>